<dbReference type="OrthoDB" id="1937605at2759"/>
<accession>A0A8B8L6Q4</accession>
<sequence length="162" mass="17887">MASSSSEGMIINSGLEDPSLLRFQSIHVSEHIWDGREHPMLKVRKCQFIPAGIDCVPGEILPHLEMAGFVGVAQLANFPLDRHLITALVERWRPETYTFHMPPGECTITLEDIAIQTGLRVNGLPVFTATGGNWPQMVEDSLGIRPPPEAFVGSSLKISWLD</sequence>
<gene>
    <name evidence="3" type="primary">LOC113862139</name>
</gene>
<proteinExistence type="predicted"/>
<dbReference type="KEGG" id="aprc:113862139"/>
<evidence type="ECO:0000259" key="1">
    <source>
        <dbReference type="Pfam" id="PF10536"/>
    </source>
</evidence>
<dbReference type="InterPro" id="IPR019557">
    <property type="entry name" value="AminoTfrase-like_pln_mobile"/>
</dbReference>
<keyword evidence="2" id="KW-1185">Reference proteome</keyword>
<dbReference type="Pfam" id="PF10536">
    <property type="entry name" value="PMD"/>
    <property type="match status" value="1"/>
</dbReference>
<dbReference type="GeneID" id="113862139"/>
<protein>
    <submittedName>
        <fullName evidence="3">Serine/threonine-protein phosphatase 7 long form homolog</fullName>
    </submittedName>
</protein>
<dbReference type="PANTHER" id="PTHR46033">
    <property type="entry name" value="PROTEIN MAIN-LIKE 2"/>
    <property type="match status" value="1"/>
</dbReference>
<reference evidence="2" key="1">
    <citation type="journal article" date="2019" name="Toxins">
        <title>Detection of Abrin-Like and Prepropulchellin-Like Toxin Genes and Transcripts Using Whole Genome Sequencing and Full-Length Transcript Sequencing of Abrus precatorius.</title>
        <authorList>
            <person name="Hovde B.T."/>
            <person name="Daligault H.E."/>
            <person name="Hanschen E.R."/>
            <person name="Kunde Y.A."/>
            <person name="Johnson M.B."/>
            <person name="Starkenburg S.R."/>
            <person name="Johnson S.L."/>
        </authorList>
    </citation>
    <scope>NUCLEOTIDE SEQUENCE [LARGE SCALE GENOMIC DNA]</scope>
</reference>
<feature type="domain" description="Aminotransferase-like plant mobile" evidence="1">
    <location>
        <begin position="68"/>
        <end position="161"/>
    </location>
</feature>
<dbReference type="GO" id="GO:0010073">
    <property type="term" value="P:meristem maintenance"/>
    <property type="evidence" value="ECO:0007669"/>
    <property type="project" value="InterPro"/>
</dbReference>
<reference evidence="3" key="2">
    <citation type="submission" date="2025-08" db="UniProtKB">
        <authorList>
            <consortium name="RefSeq"/>
        </authorList>
    </citation>
    <scope>IDENTIFICATION</scope>
    <source>
        <tissue evidence="3">Young leaves</tissue>
    </source>
</reference>
<dbReference type="AlphaFoldDB" id="A0A8B8L6Q4"/>
<name>A0A8B8L6Q4_ABRPR</name>
<dbReference type="Proteomes" id="UP000694853">
    <property type="component" value="Unplaced"/>
</dbReference>
<dbReference type="RefSeq" id="XP_027351073.1">
    <property type="nucleotide sequence ID" value="XM_027495272.1"/>
</dbReference>
<evidence type="ECO:0000313" key="2">
    <source>
        <dbReference type="Proteomes" id="UP000694853"/>
    </source>
</evidence>
<organism evidence="2 3">
    <name type="scientific">Abrus precatorius</name>
    <name type="common">Indian licorice</name>
    <name type="synonym">Glycine abrus</name>
    <dbReference type="NCBI Taxonomy" id="3816"/>
    <lineage>
        <taxon>Eukaryota</taxon>
        <taxon>Viridiplantae</taxon>
        <taxon>Streptophyta</taxon>
        <taxon>Embryophyta</taxon>
        <taxon>Tracheophyta</taxon>
        <taxon>Spermatophyta</taxon>
        <taxon>Magnoliopsida</taxon>
        <taxon>eudicotyledons</taxon>
        <taxon>Gunneridae</taxon>
        <taxon>Pentapetalae</taxon>
        <taxon>rosids</taxon>
        <taxon>fabids</taxon>
        <taxon>Fabales</taxon>
        <taxon>Fabaceae</taxon>
        <taxon>Papilionoideae</taxon>
        <taxon>50 kb inversion clade</taxon>
        <taxon>NPAAA clade</taxon>
        <taxon>indigoferoid/millettioid clade</taxon>
        <taxon>Abreae</taxon>
        <taxon>Abrus</taxon>
    </lineage>
</organism>
<dbReference type="PANTHER" id="PTHR46033:SF8">
    <property type="entry name" value="PROTEIN MAINTENANCE OF MERISTEMS-LIKE"/>
    <property type="match status" value="1"/>
</dbReference>
<evidence type="ECO:0000313" key="3">
    <source>
        <dbReference type="RefSeq" id="XP_027351073.1"/>
    </source>
</evidence>
<dbReference type="InterPro" id="IPR044824">
    <property type="entry name" value="MAIN-like"/>
</dbReference>